<feature type="site" description="Important for tRNA non-discrimination" evidence="7">
    <location>
        <position position="35"/>
    </location>
</feature>
<keyword evidence="5 7" id="KW-0648">Protein biosynthesis</keyword>
<keyword evidence="3 7" id="KW-0547">Nucleotide-binding</keyword>
<organism evidence="9 10">
    <name type="scientific">candidate division TA06 bacterium DG_26</name>
    <dbReference type="NCBI Taxonomy" id="1703771"/>
    <lineage>
        <taxon>Bacteria</taxon>
        <taxon>Bacteria division TA06</taxon>
    </lineage>
</organism>
<comment type="similarity">
    <text evidence="1 7">Belongs to the class-II aminoacyl-tRNA synthetase family. Type 1 subfamily.</text>
</comment>
<dbReference type="InterPro" id="IPR047089">
    <property type="entry name" value="Asp-tRNA-ligase_1_N"/>
</dbReference>
<evidence type="ECO:0000313" key="9">
    <source>
        <dbReference type="EMBL" id="KPJ50098.1"/>
    </source>
</evidence>
<comment type="subcellular location">
    <subcellularLocation>
        <location evidence="7">Cytoplasm</location>
    </subcellularLocation>
</comment>
<accession>A0A0S7WIU0</accession>
<dbReference type="Gene3D" id="3.30.1360.30">
    <property type="entry name" value="GAD-like domain"/>
    <property type="match status" value="1"/>
</dbReference>
<sequence>MKRIGRRTHTCGELRIDHIGANAVLFGWVNRARDHGGLLFVDVRDRYGLIQTVFDPKTHPDLAARARELKPEYCVMVKGTVRARPKAMANPALATGEVEVLAKDLEILNPSPTPPFVIVDEVRATEESRLRYRYLDLRRPTMQRNIRIKHGLIQAVREHLGKLGFLEIETPLLTRSTPEGARDYLVPSRIHPGKFYCLAQSPQLYKQLLMVSGLDRYYQFARCLRDEDLRADRQPEHTQIDIEMSFVEEDDIFCVVEGMLTRAFRKVLRKKIRTPFPRIPYGEALKRYGTDKPDMRYELTIIDLTEETKDSGFRIFDDTFAKAGVVKGVNAKECHGFSRGELMALEDIVKERGAAGLVWAKFTPTFQGPMAKFLSSRTVEKLKERCAIGPRDLLLVVAGDRQVVNSSLGALRAELAKKLNLAREGEFRFTWVTDFPTFEFNAEYQRIEPSHHIFSMPKEEDLPLLKTDPLRVRGRIFDLVCNGIELASGSIRNHRADIQKRLFEVIGLSEEEANRRYGFLLEALRFGAPPHGGIAPGLDRICMLMAGRNNIRDVIPFPKTLQALSLLEGAPSTVDEGQLRELHIRIVD</sequence>
<feature type="binding site" evidence="7">
    <location>
        <begin position="537"/>
        <end position="540"/>
    </location>
    <ligand>
        <name>ATP</name>
        <dbReference type="ChEBI" id="CHEBI:30616"/>
    </ligand>
</feature>
<dbReference type="InterPro" id="IPR047090">
    <property type="entry name" value="AspRS_core"/>
</dbReference>
<gene>
    <name evidence="7" type="primary">aspS</name>
    <name evidence="9" type="ORF">AMJ40_03950</name>
</gene>
<comment type="caution">
    <text evidence="9">The sequence shown here is derived from an EMBL/GenBank/DDBJ whole genome shotgun (WGS) entry which is preliminary data.</text>
</comment>
<dbReference type="InterPro" id="IPR012340">
    <property type="entry name" value="NA-bd_OB-fold"/>
</dbReference>
<reference evidence="9 10" key="1">
    <citation type="journal article" date="2015" name="Microbiome">
        <title>Genomic resolution of linkages in carbon, nitrogen, and sulfur cycling among widespread estuary sediment bacteria.</title>
        <authorList>
            <person name="Baker B.J."/>
            <person name="Lazar C.S."/>
            <person name="Teske A.P."/>
            <person name="Dick G.J."/>
        </authorList>
    </citation>
    <scope>NUCLEOTIDE SEQUENCE [LARGE SCALE GENOMIC DNA]</scope>
    <source>
        <strain evidence="9">DG_26</strain>
    </source>
</reference>
<dbReference type="GO" id="GO:0005524">
    <property type="term" value="F:ATP binding"/>
    <property type="evidence" value="ECO:0007669"/>
    <property type="project" value="UniProtKB-UniRule"/>
</dbReference>
<dbReference type="PANTHER" id="PTHR22594:SF5">
    <property type="entry name" value="ASPARTATE--TRNA LIGASE, MITOCHONDRIAL"/>
    <property type="match status" value="1"/>
</dbReference>
<dbReference type="GO" id="GO:0005737">
    <property type="term" value="C:cytoplasm"/>
    <property type="evidence" value="ECO:0007669"/>
    <property type="project" value="UniProtKB-SubCell"/>
</dbReference>
<dbReference type="InterPro" id="IPR004365">
    <property type="entry name" value="NA-bd_OB_tRNA"/>
</dbReference>
<dbReference type="Pfam" id="PF00152">
    <property type="entry name" value="tRNA-synt_2"/>
    <property type="match status" value="1"/>
</dbReference>
<comment type="caution">
    <text evidence="7">Lacks conserved residue(s) required for the propagation of feature annotation.</text>
</comment>
<dbReference type="Proteomes" id="UP000051124">
    <property type="component" value="Unassembled WGS sequence"/>
</dbReference>
<keyword evidence="7" id="KW-0963">Cytoplasm</keyword>
<dbReference type="Gene3D" id="2.40.50.140">
    <property type="entry name" value="Nucleic acid-binding proteins"/>
    <property type="match status" value="1"/>
</dbReference>
<dbReference type="HAMAP" id="MF_00044">
    <property type="entry name" value="Asp_tRNA_synth_type1"/>
    <property type="match status" value="1"/>
</dbReference>
<dbReference type="AlphaFoldDB" id="A0A0S7WIU0"/>
<evidence type="ECO:0000256" key="4">
    <source>
        <dbReference type="ARBA" id="ARBA00022840"/>
    </source>
</evidence>
<feature type="domain" description="Aminoacyl-transfer RNA synthetases class-II family profile" evidence="8">
    <location>
        <begin position="146"/>
        <end position="556"/>
    </location>
</feature>
<feature type="binding site" evidence="7">
    <location>
        <position position="179"/>
    </location>
    <ligand>
        <name>L-aspartate</name>
        <dbReference type="ChEBI" id="CHEBI:29991"/>
    </ligand>
</feature>
<comment type="function">
    <text evidence="7">Aspartyl-tRNA synthetase with relaxed tRNA specificity since it is able to aspartylate not only its cognate tRNA(Asp) but also tRNA(Asn). Reaction proceeds in two steps: L-aspartate is first activated by ATP to form Asp-AMP and then transferred to the acceptor end of tRNA(Asp/Asn).</text>
</comment>
<evidence type="ECO:0000256" key="1">
    <source>
        <dbReference type="ARBA" id="ARBA00006303"/>
    </source>
</evidence>
<dbReference type="GO" id="GO:0006422">
    <property type="term" value="P:aspartyl-tRNA aminoacylation"/>
    <property type="evidence" value="ECO:0007669"/>
    <property type="project" value="UniProtKB-UniRule"/>
</dbReference>
<feature type="binding site" evidence="7">
    <location>
        <begin position="225"/>
        <end position="227"/>
    </location>
    <ligand>
        <name>ATP</name>
        <dbReference type="ChEBI" id="CHEBI:30616"/>
    </ligand>
</feature>
<dbReference type="PRINTS" id="PR01042">
    <property type="entry name" value="TRNASYNTHASP"/>
</dbReference>
<comment type="catalytic activity">
    <reaction evidence="7">
        <text>tRNA(Asx) + L-aspartate + ATP = L-aspartyl-tRNA(Asx) + AMP + diphosphate</text>
        <dbReference type="Rhea" id="RHEA:18349"/>
        <dbReference type="Rhea" id="RHEA-COMP:9710"/>
        <dbReference type="Rhea" id="RHEA-COMP:9711"/>
        <dbReference type="ChEBI" id="CHEBI:29991"/>
        <dbReference type="ChEBI" id="CHEBI:30616"/>
        <dbReference type="ChEBI" id="CHEBI:33019"/>
        <dbReference type="ChEBI" id="CHEBI:78442"/>
        <dbReference type="ChEBI" id="CHEBI:78516"/>
        <dbReference type="ChEBI" id="CHEBI:456215"/>
        <dbReference type="EC" id="6.1.1.23"/>
    </reaction>
</comment>
<keyword evidence="2 7" id="KW-0436">Ligase</keyword>
<dbReference type="PATRIC" id="fig|1703771.3.peg.1154"/>
<evidence type="ECO:0000256" key="7">
    <source>
        <dbReference type="HAMAP-Rule" id="MF_00044"/>
    </source>
</evidence>
<dbReference type="Pfam" id="PF01336">
    <property type="entry name" value="tRNA_anti-codon"/>
    <property type="match status" value="1"/>
</dbReference>
<feature type="binding site" evidence="7">
    <location>
        <position position="225"/>
    </location>
    <ligand>
        <name>L-aspartate</name>
        <dbReference type="ChEBI" id="CHEBI:29991"/>
    </ligand>
</feature>
<evidence type="ECO:0000256" key="3">
    <source>
        <dbReference type="ARBA" id="ARBA00022741"/>
    </source>
</evidence>
<protein>
    <recommendedName>
        <fullName evidence="7">Aspartate--tRNA(Asp/Asn) ligase</fullName>
        <ecNumber evidence="7">6.1.1.23</ecNumber>
    </recommendedName>
    <alternativeName>
        <fullName evidence="7">Aspartyl-tRNA synthetase</fullName>
        <shortName evidence="7">AspRS</shortName>
    </alternativeName>
    <alternativeName>
        <fullName evidence="7">Non-discriminating aspartyl-tRNA synthetase</fullName>
        <shortName evidence="7">ND-AspRS</shortName>
    </alternativeName>
</protein>
<feature type="binding site" evidence="7">
    <location>
        <position position="492"/>
    </location>
    <ligand>
        <name>L-aspartate</name>
        <dbReference type="ChEBI" id="CHEBI:29991"/>
    </ligand>
</feature>
<dbReference type="InterPro" id="IPR004115">
    <property type="entry name" value="GAD-like_sf"/>
</dbReference>
<dbReference type="Pfam" id="PF02938">
    <property type="entry name" value="GAD"/>
    <property type="match status" value="1"/>
</dbReference>
<dbReference type="PROSITE" id="PS50862">
    <property type="entry name" value="AA_TRNA_LIGASE_II"/>
    <property type="match status" value="1"/>
</dbReference>
<evidence type="ECO:0000256" key="5">
    <source>
        <dbReference type="ARBA" id="ARBA00022917"/>
    </source>
</evidence>
<dbReference type="PANTHER" id="PTHR22594">
    <property type="entry name" value="ASPARTYL/LYSYL-TRNA SYNTHETASE"/>
    <property type="match status" value="1"/>
</dbReference>
<dbReference type="NCBIfam" id="TIGR00459">
    <property type="entry name" value="aspS_bact"/>
    <property type="match status" value="1"/>
</dbReference>
<dbReference type="SUPFAM" id="SSF55681">
    <property type="entry name" value="Class II aaRS and biotin synthetases"/>
    <property type="match status" value="1"/>
</dbReference>
<dbReference type="InterPro" id="IPR006195">
    <property type="entry name" value="aa-tRNA-synth_II"/>
</dbReference>
<dbReference type="CDD" id="cd04317">
    <property type="entry name" value="EcAspRS_like_N"/>
    <property type="match status" value="1"/>
</dbReference>
<feature type="region of interest" description="Aspartate" evidence="7">
    <location>
        <begin position="203"/>
        <end position="206"/>
    </location>
</feature>
<evidence type="ECO:0000259" key="8">
    <source>
        <dbReference type="PROSITE" id="PS50862"/>
    </source>
</evidence>
<dbReference type="SUPFAM" id="SSF55261">
    <property type="entry name" value="GAD domain-like"/>
    <property type="match status" value="1"/>
</dbReference>
<evidence type="ECO:0000313" key="10">
    <source>
        <dbReference type="Proteomes" id="UP000051124"/>
    </source>
</evidence>
<feature type="binding site" evidence="7">
    <location>
        <position position="485"/>
    </location>
    <ligand>
        <name>ATP</name>
        <dbReference type="ChEBI" id="CHEBI:30616"/>
    </ligand>
</feature>
<dbReference type="Gene3D" id="3.30.930.10">
    <property type="entry name" value="Bira Bifunctional Protein, Domain 2"/>
    <property type="match status" value="1"/>
</dbReference>
<dbReference type="GO" id="GO:0003676">
    <property type="term" value="F:nucleic acid binding"/>
    <property type="evidence" value="ECO:0007669"/>
    <property type="project" value="InterPro"/>
</dbReference>
<dbReference type="InterPro" id="IPR002312">
    <property type="entry name" value="Asp/Asn-tRNA-synth_IIb"/>
</dbReference>
<dbReference type="EC" id="6.1.1.23" evidence="7"/>
<dbReference type="SUPFAM" id="SSF50249">
    <property type="entry name" value="Nucleic acid-binding proteins"/>
    <property type="match status" value="1"/>
</dbReference>
<evidence type="ECO:0000256" key="6">
    <source>
        <dbReference type="ARBA" id="ARBA00023146"/>
    </source>
</evidence>
<dbReference type="InterPro" id="IPR004364">
    <property type="entry name" value="Aa-tRNA-synt_II"/>
</dbReference>
<keyword evidence="6 7" id="KW-0030">Aminoacyl-tRNA synthetase</keyword>
<dbReference type="NCBIfam" id="NF001750">
    <property type="entry name" value="PRK00476.1"/>
    <property type="match status" value="1"/>
</dbReference>
<name>A0A0S7WIU0_UNCT6</name>
<feature type="binding site" evidence="7">
    <location>
        <position position="234"/>
    </location>
    <ligand>
        <name>ATP</name>
        <dbReference type="ChEBI" id="CHEBI:30616"/>
    </ligand>
</feature>
<dbReference type="GO" id="GO:0004815">
    <property type="term" value="F:aspartate-tRNA ligase activity"/>
    <property type="evidence" value="ECO:0007669"/>
    <property type="project" value="UniProtKB-UniRule"/>
</dbReference>
<dbReference type="InterPro" id="IPR045864">
    <property type="entry name" value="aa-tRNA-synth_II/BPL/LPL"/>
</dbReference>
<dbReference type="CDD" id="cd00777">
    <property type="entry name" value="AspRS_core"/>
    <property type="match status" value="1"/>
</dbReference>
<feature type="binding site" evidence="7">
    <location>
        <position position="451"/>
    </location>
    <ligand>
        <name>L-aspartate</name>
        <dbReference type="ChEBI" id="CHEBI:29991"/>
    </ligand>
</feature>
<comment type="subunit">
    <text evidence="7">Homodimer.</text>
</comment>
<dbReference type="InterPro" id="IPR029351">
    <property type="entry name" value="GAD_dom"/>
</dbReference>
<evidence type="ECO:0000256" key="2">
    <source>
        <dbReference type="ARBA" id="ARBA00022598"/>
    </source>
</evidence>
<dbReference type="EMBL" id="LIZT01000031">
    <property type="protein sequence ID" value="KPJ50098.1"/>
    <property type="molecule type" value="Genomic_DNA"/>
</dbReference>
<keyword evidence="4 7" id="KW-0067">ATP-binding</keyword>
<proteinExistence type="inferred from homology"/>
<dbReference type="InterPro" id="IPR004524">
    <property type="entry name" value="Asp-tRNA-ligase_1"/>
</dbReference>
<dbReference type="GO" id="GO:0050560">
    <property type="term" value="F:aspartate-tRNA(Asn) ligase activity"/>
    <property type="evidence" value="ECO:0007669"/>
    <property type="project" value="UniProtKB-EC"/>
</dbReference>